<evidence type="ECO:0000256" key="1">
    <source>
        <dbReference type="SAM" id="Phobius"/>
    </source>
</evidence>
<name>A0ABR6XSR8_9BURK</name>
<dbReference type="EMBL" id="JACOFU010000005">
    <property type="protein sequence ID" value="MBC3832398.1"/>
    <property type="molecule type" value="Genomic_DNA"/>
</dbReference>
<dbReference type="RefSeq" id="WP_186891445.1">
    <property type="nucleotide sequence ID" value="NZ_JACOFU010000005.1"/>
</dbReference>
<protein>
    <submittedName>
        <fullName evidence="2">Uncharacterized protein</fullName>
    </submittedName>
</protein>
<reference evidence="2 3" key="1">
    <citation type="submission" date="2020-08" db="EMBL/GenBank/DDBJ databases">
        <title>Novel species isolated from subtropical streams in China.</title>
        <authorList>
            <person name="Lu H."/>
        </authorList>
    </citation>
    <scope>NUCLEOTIDE SEQUENCE [LARGE SCALE GENOMIC DNA]</scope>
    <source>
        <strain evidence="2 3">KCTC 52442</strain>
    </source>
</reference>
<evidence type="ECO:0000313" key="3">
    <source>
        <dbReference type="Proteomes" id="UP000643610"/>
    </source>
</evidence>
<sequence length="259" mass="30062">MSNTVKREDPIRENHYRPLELAEKISDGIFYVGVCLSIAVLIVDKKAHPSVSQFFQHVFEIVGIVFFGLGIFIRLYFFPRAEDARRKDFLSNVFNIELTHERTVGYYNNEEKEPYRRLILCVLENAFFSKSILLKMLALERAKVLLCAGVFSLLVFYREGTLDWTIICVHLLFSETIISKWIRMEWLRNRAEKLFQKMISLISVHPKNALIQVHAIDLFGEYETGKTLCGILQSGSVFEKMNPCLSLEWEKIKKSLASI</sequence>
<keyword evidence="1" id="KW-0472">Membrane</keyword>
<accession>A0ABR6XSR8</accession>
<proteinExistence type="predicted"/>
<keyword evidence="1" id="KW-1133">Transmembrane helix</keyword>
<gene>
    <name evidence="2" type="ORF">H8K33_12815</name>
</gene>
<organism evidence="2 3">
    <name type="scientific">Undibacterium amnicola</name>
    <dbReference type="NCBI Taxonomy" id="1834038"/>
    <lineage>
        <taxon>Bacteria</taxon>
        <taxon>Pseudomonadati</taxon>
        <taxon>Pseudomonadota</taxon>
        <taxon>Betaproteobacteria</taxon>
        <taxon>Burkholderiales</taxon>
        <taxon>Oxalobacteraceae</taxon>
        <taxon>Undibacterium</taxon>
    </lineage>
</organism>
<evidence type="ECO:0000313" key="2">
    <source>
        <dbReference type="EMBL" id="MBC3832398.1"/>
    </source>
</evidence>
<keyword evidence="1" id="KW-0812">Transmembrane</keyword>
<feature type="transmembrane region" description="Helical" evidence="1">
    <location>
        <begin position="21"/>
        <end position="42"/>
    </location>
</feature>
<feature type="transmembrane region" description="Helical" evidence="1">
    <location>
        <begin position="54"/>
        <end position="77"/>
    </location>
</feature>
<dbReference type="Proteomes" id="UP000643610">
    <property type="component" value="Unassembled WGS sequence"/>
</dbReference>
<comment type="caution">
    <text evidence="2">The sequence shown here is derived from an EMBL/GenBank/DDBJ whole genome shotgun (WGS) entry which is preliminary data.</text>
</comment>
<keyword evidence="3" id="KW-1185">Reference proteome</keyword>